<dbReference type="GO" id="GO:1904263">
    <property type="term" value="P:positive regulation of TORC1 signaling"/>
    <property type="evidence" value="ECO:0007669"/>
    <property type="project" value="TreeGrafter"/>
</dbReference>
<feature type="repeat" description="WD" evidence="6">
    <location>
        <begin position="343"/>
        <end position="380"/>
    </location>
</feature>
<dbReference type="EMBL" id="KV784357">
    <property type="protein sequence ID" value="OEU17771.1"/>
    <property type="molecule type" value="Genomic_DNA"/>
</dbReference>
<dbReference type="Pfam" id="PF00400">
    <property type="entry name" value="WD40"/>
    <property type="match status" value="2"/>
</dbReference>
<evidence type="ECO:0000313" key="9">
    <source>
        <dbReference type="EMBL" id="OEU17771.1"/>
    </source>
</evidence>
<keyword evidence="4" id="KW-0863">Zinc-finger</keyword>
<dbReference type="InterPro" id="IPR001680">
    <property type="entry name" value="WD40_rpt"/>
</dbReference>
<dbReference type="InterPro" id="IPR036322">
    <property type="entry name" value="WD40_repeat_dom_sf"/>
</dbReference>
<dbReference type="InterPro" id="IPR049566">
    <property type="entry name" value="WDR59_RTC1-like_RING_Znf"/>
</dbReference>
<dbReference type="Proteomes" id="UP000095751">
    <property type="component" value="Unassembled WGS sequence"/>
</dbReference>
<evidence type="ECO:0000313" key="10">
    <source>
        <dbReference type="Proteomes" id="UP000095751"/>
    </source>
</evidence>
<gene>
    <name evidence="9" type="ORF">FRACYDRAFT_207884</name>
</gene>
<reference evidence="9 10" key="1">
    <citation type="submission" date="2016-09" db="EMBL/GenBank/DDBJ databases">
        <title>Extensive genetic diversity and differential bi-allelic expression allows diatom success in the polar Southern Ocean.</title>
        <authorList>
            <consortium name="DOE Joint Genome Institute"/>
            <person name="Mock T."/>
            <person name="Otillar R.P."/>
            <person name="Strauss J."/>
            <person name="Dupont C."/>
            <person name="Frickenhaus S."/>
            <person name="Maumus F."/>
            <person name="Mcmullan M."/>
            <person name="Sanges R."/>
            <person name="Schmutz J."/>
            <person name="Toseland A."/>
            <person name="Valas R."/>
            <person name="Veluchamy A."/>
            <person name="Ward B.J."/>
            <person name="Allen A."/>
            <person name="Barry K."/>
            <person name="Falciatore A."/>
            <person name="Ferrante M."/>
            <person name="Fortunato A.E."/>
            <person name="Gloeckner G."/>
            <person name="Gruber A."/>
            <person name="Hipkin R."/>
            <person name="Janech M."/>
            <person name="Kroth P."/>
            <person name="Leese F."/>
            <person name="Lindquist E."/>
            <person name="Lyon B.R."/>
            <person name="Martin J."/>
            <person name="Mayer C."/>
            <person name="Parker M."/>
            <person name="Quesneville H."/>
            <person name="Raymond J."/>
            <person name="Uhlig C."/>
            <person name="Valentin K.U."/>
            <person name="Worden A.Z."/>
            <person name="Armbrust E.V."/>
            <person name="Bowler C."/>
            <person name="Green B."/>
            <person name="Moulton V."/>
            <person name="Van Oosterhout C."/>
            <person name="Grigoriev I."/>
        </authorList>
    </citation>
    <scope>NUCLEOTIDE SEQUENCE [LARGE SCALE GENOMIC DNA]</scope>
    <source>
        <strain evidence="9 10">CCMP1102</strain>
    </source>
</reference>
<evidence type="ECO:0000256" key="4">
    <source>
        <dbReference type="ARBA" id="ARBA00022771"/>
    </source>
</evidence>
<dbReference type="Gene3D" id="2.130.10.10">
    <property type="entry name" value="YVTN repeat-like/Quinoprotein amine dehydrogenase"/>
    <property type="match status" value="2"/>
</dbReference>
<dbReference type="PANTHER" id="PTHR46200">
    <property type="entry name" value="GATOR COMPLEX PROTEIN WDR24"/>
    <property type="match status" value="1"/>
</dbReference>
<dbReference type="SMART" id="SM00320">
    <property type="entry name" value="WD40"/>
    <property type="match status" value="3"/>
</dbReference>
<keyword evidence="1 6" id="KW-0853">WD repeat</keyword>
<name>A0A1E7FHX1_9STRA</name>
<accession>A0A1E7FHX1</accession>
<feature type="compositionally biased region" description="Basic and acidic residues" evidence="7">
    <location>
        <begin position="254"/>
        <end position="267"/>
    </location>
</feature>
<dbReference type="PROSITE" id="PS50294">
    <property type="entry name" value="WD_REPEATS_REGION"/>
    <property type="match status" value="1"/>
</dbReference>
<keyword evidence="3" id="KW-0677">Repeat</keyword>
<feature type="compositionally biased region" description="Low complexity" evidence="7">
    <location>
        <begin position="404"/>
        <end position="418"/>
    </location>
</feature>
<dbReference type="KEGG" id="fcy:FRACYDRAFT_207884"/>
<feature type="domain" description="WDR59/RTC1-like RING zinc finger" evidence="8">
    <location>
        <begin position="966"/>
        <end position="1018"/>
    </location>
</feature>
<organism evidence="9 10">
    <name type="scientific">Fragilariopsis cylindrus CCMP1102</name>
    <dbReference type="NCBI Taxonomy" id="635003"/>
    <lineage>
        <taxon>Eukaryota</taxon>
        <taxon>Sar</taxon>
        <taxon>Stramenopiles</taxon>
        <taxon>Ochrophyta</taxon>
        <taxon>Bacillariophyta</taxon>
        <taxon>Bacillariophyceae</taxon>
        <taxon>Bacillariophycidae</taxon>
        <taxon>Bacillariales</taxon>
        <taxon>Bacillariaceae</taxon>
        <taxon>Fragilariopsis</taxon>
    </lineage>
</organism>
<evidence type="ECO:0000256" key="3">
    <source>
        <dbReference type="ARBA" id="ARBA00022737"/>
    </source>
</evidence>
<dbReference type="GO" id="GO:0005774">
    <property type="term" value="C:vacuolar membrane"/>
    <property type="evidence" value="ECO:0007669"/>
    <property type="project" value="TreeGrafter"/>
</dbReference>
<dbReference type="GO" id="GO:0016239">
    <property type="term" value="P:positive regulation of macroautophagy"/>
    <property type="evidence" value="ECO:0007669"/>
    <property type="project" value="TreeGrafter"/>
</dbReference>
<feature type="compositionally biased region" description="Polar residues" evidence="7">
    <location>
        <begin position="79"/>
        <end position="90"/>
    </location>
</feature>
<dbReference type="InterPro" id="IPR037590">
    <property type="entry name" value="WDR24"/>
</dbReference>
<evidence type="ECO:0000256" key="2">
    <source>
        <dbReference type="ARBA" id="ARBA00022723"/>
    </source>
</evidence>
<dbReference type="InterPro" id="IPR019775">
    <property type="entry name" value="WD40_repeat_CS"/>
</dbReference>
<dbReference type="CDD" id="cd16693">
    <property type="entry name" value="mRING-H2-C3H3C2_WDR24"/>
    <property type="match status" value="1"/>
</dbReference>
<dbReference type="InterPro" id="IPR015943">
    <property type="entry name" value="WD40/YVTN_repeat-like_dom_sf"/>
</dbReference>
<feature type="compositionally biased region" description="Polar residues" evidence="7">
    <location>
        <begin position="419"/>
        <end position="432"/>
    </location>
</feature>
<evidence type="ECO:0000259" key="8">
    <source>
        <dbReference type="Pfam" id="PF17120"/>
    </source>
</evidence>
<dbReference type="PROSITE" id="PS00678">
    <property type="entry name" value="WD_REPEATS_1"/>
    <property type="match status" value="1"/>
</dbReference>
<dbReference type="PANTHER" id="PTHR46200:SF1">
    <property type="entry name" value="GATOR COMPLEX PROTEIN WDR24"/>
    <property type="match status" value="1"/>
</dbReference>
<sequence length="1046" mass="114267">MTTPDTKNKTAIVASLPVDRSRPINPYSSLTLSPKGHHALVAGKDTIQLVSVGPNGLGLLKSLKIANHFTAAASSSSSPGSNETRNQQQGYGDVRDAFQQQASAVTAGVTNMNLNQQYGNIIVTKVAWSNDYYCPPRPNHLQQHQHSQRNSSGMGDTGMDDSLPIINTEMEEAAGSNGVVVVWRAKRLLFSDYGKTNATNTKNKSGNRFNIAGGILSEHTRAVNGLAWHPTRSGLLLTASQDATVKLWERRAIKHSQSDEQKDRDLQEQEQEQQQKSWFSMVGGVVGSENKYTWRCKATFSVGDAVRDIRWNKLIPDVFGVVTASGNLVIYNMHVSIKALVKIAAHTGDASSLDFHPQRPFIVATGGSADRCVKIWDLESSLKFIVNTNTNRNIHHHYQNNHENSNSTWTSTKSNVSNDSANSSESHTSAAGPSNKDITIRSGSTASGWSMGGRHTKSTNSRFSKHVLSVSASVTQVLWRPPSNDFQEFMADRHDSMLAVATARLTSAGGSGALSLWSYNRPYMSLSIVEGHEDGAIADFVWLKTPKTIPKFQIEIKQFYPAARRASTDVSSGSRYRKRTESPTTMDDSSLDTRERTQKDDELAGESSSVSYIWQNVLSVGRDGQCIMQSFARGERRIRSVPSSVFAMANLSPFQAGYGSLQCFSLYQDVPNRVEDDFMLTALRQDKYTAQAPGVFREDDLQNSISDTDKKAQGGRKLFPSLVPQLVFSVVDQGSLDADGMPIVNDENALCVAPEVVHLSRFADSYKMYPDAECPTRVDLCLYNSKVAEELKCGSLARMWKTISSLLRGSGLEGLPSKTPTGPTNAFQFVIFPTIKSLLLERAEAGDVQTIVALCEVLQVIDSGGEQTLIPSLSVKLVREWYLSYIDLLNQMCLFSAAAFLIKNCKDQAVAALSQQSTTIHESCPRCGKPIDPVADSSDNGYNNTGGIASSSARKVCKKCRRRVGMCFICHEPVTGMYVWCPGCGHGGHMSHAIQWFGGPDGKAIRTVCPTGCGHNCNLFSQMATAFPRTTSMAASAADQCQLITN</sequence>
<feature type="region of interest" description="Disordered" evidence="7">
    <location>
        <begin position="254"/>
        <end position="275"/>
    </location>
</feature>
<evidence type="ECO:0000256" key="5">
    <source>
        <dbReference type="ARBA" id="ARBA00022833"/>
    </source>
</evidence>
<dbReference type="Pfam" id="PF17120">
    <property type="entry name" value="zf-RING_16"/>
    <property type="match status" value="1"/>
</dbReference>
<feature type="region of interest" description="Disordered" evidence="7">
    <location>
        <begin position="71"/>
        <end position="90"/>
    </location>
</feature>
<keyword evidence="2" id="KW-0479">Metal-binding</keyword>
<feature type="compositionally biased region" description="Basic and acidic residues" evidence="7">
    <location>
        <begin position="591"/>
        <end position="602"/>
    </location>
</feature>
<proteinExistence type="predicted"/>
<dbReference type="GO" id="GO:0008270">
    <property type="term" value="F:zinc ion binding"/>
    <property type="evidence" value="ECO:0007669"/>
    <property type="project" value="UniProtKB-KW"/>
</dbReference>
<dbReference type="GO" id="GO:0005829">
    <property type="term" value="C:cytosol"/>
    <property type="evidence" value="ECO:0007669"/>
    <property type="project" value="TreeGrafter"/>
</dbReference>
<dbReference type="OrthoDB" id="60955at2759"/>
<dbReference type="SUPFAM" id="SSF50978">
    <property type="entry name" value="WD40 repeat-like"/>
    <property type="match status" value="1"/>
</dbReference>
<keyword evidence="10" id="KW-1185">Reference proteome</keyword>
<feature type="repeat" description="WD" evidence="6">
    <location>
        <begin position="216"/>
        <end position="258"/>
    </location>
</feature>
<dbReference type="PROSITE" id="PS50082">
    <property type="entry name" value="WD_REPEATS_2"/>
    <property type="match status" value="2"/>
</dbReference>
<dbReference type="GO" id="GO:0061700">
    <property type="term" value="C:GATOR2 complex"/>
    <property type="evidence" value="ECO:0007669"/>
    <property type="project" value="TreeGrafter"/>
</dbReference>
<protein>
    <submittedName>
        <fullName evidence="9">WD40 repeat-like protein</fullName>
    </submittedName>
</protein>
<dbReference type="AlphaFoldDB" id="A0A1E7FHX1"/>
<evidence type="ECO:0000256" key="1">
    <source>
        <dbReference type="ARBA" id="ARBA00022574"/>
    </source>
</evidence>
<dbReference type="InParanoid" id="A0A1E7FHX1"/>
<feature type="region of interest" description="Disordered" evidence="7">
    <location>
        <begin position="396"/>
        <end position="460"/>
    </location>
</feature>
<feature type="region of interest" description="Disordered" evidence="7">
    <location>
        <begin position="570"/>
        <end position="604"/>
    </location>
</feature>
<evidence type="ECO:0000256" key="6">
    <source>
        <dbReference type="PROSITE-ProRule" id="PRU00221"/>
    </source>
</evidence>
<evidence type="ECO:0000256" key="7">
    <source>
        <dbReference type="SAM" id="MobiDB-lite"/>
    </source>
</evidence>
<keyword evidence="5" id="KW-0862">Zinc</keyword>